<evidence type="ECO:0000313" key="1">
    <source>
        <dbReference type="EMBL" id="MPC17541.1"/>
    </source>
</evidence>
<accession>A0A5B7D8C3</accession>
<organism evidence="1 2">
    <name type="scientific">Portunus trituberculatus</name>
    <name type="common">Swimming crab</name>
    <name type="synonym">Neptunus trituberculatus</name>
    <dbReference type="NCBI Taxonomy" id="210409"/>
    <lineage>
        <taxon>Eukaryota</taxon>
        <taxon>Metazoa</taxon>
        <taxon>Ecdysozoa</taxon>
        <taxon>Arthropoda</taxon>
        <taxon>Crustacea</taxon>
        <taxon>Multicrustacea</taxon>
        <taxon>Malacostraca</taxon>
        <taxon>Eumalacostraca</taxon>
        <taxon>Eucarida</taxon>
        <taxon>Decapoda</taxon>
        <taxon>Pleocyemata</taxon>
        <taxon>Brachyura</taxon>
        <taxon>Eubrachyura</taxon>
        <taxon>Portunoidea</taxon>
        <taxon>Portunidae</taxon>
        <taxon>Portuninae</taxon>
        <taxon>Portunus</taxon>
    </lineage>
</organism>
<comment type="caution">
    <text evidence="1">The sequence shown here is derived from an EMBL/GenBank/DDBJ whole genome shotgun (WGS) entry which is preliminary data.</text>
</comment>
<gene>
    <name evidence="1" type="ORF">E2C01_010402</name>
</gene>
<dbReference type="Proteomes" id="UP000324222">
    <property type="component" value="Unassembled WGS sequence"/>
</dbReference>
<keyword evidence="2" id="KW-1185">Reference proteome</keyword>
<proteinExistence type="predicted"/>
<dbReference type="AlphaFoldDB" id="A0A5B7D8C3"/>
<protein>
    <submittedName>
        <fullName evidence="1">Uncharacterized protein</fullName>
    </submittedName>
</protein>
<sequence length="80" mass="8937">MKPSSQNCCNHNYCNADKEGARKDTSAIFHFNVPIKIRDVRGRARPCRAPRTRDGIEDRLGRVRGGDSVTNQCITHAIAL</sequence>
<name>A0A5B7D8C3_PORTR</name>
<dbReference type="EMBL" id="VSRR010000598">
    <property type="protein sequence ID" value="MPC17541.1"/>
    <property type="molecule type" value="Genomic_DNA"/>
</dbReference>
<reference evidence="1 2" key="1">
    <citation type="submission" date="2019-05" db="EMBL/GenBank/DDBJ databases">
        <title>Another draft genome of Portunus trituberculatus and its Hox gene families provides insights of decapod evolution.</title>
        <authorList>
            <person name="Jeong J.-H."/>
            <person name="Song I."/>
            <person name="Kim S."/>
            <person name="Choi T."/>
            <person name="Kim D."/>
            <person name="Ryu S."/>
            <person name="Kim W."/>
        </authorList>
    </citation>
    <scope>NUCLEOTIDE SEQUENCE [LARGE SCALE GENOMIC DNA]</scope>
    <source>
        <tissue evidence="1">Muscle</tissue>
    </source>
</reference>
<evidence type="ECO:0000313" key="2">
    <source>
        <dbReference type="Proteomes" id="UP000324222"/>
    </source>
</evidence>